<comment type="caution">
    <text evidence="1">The sequence shown here is derived from an EMBL/GenBank/DDBJ whole genome shotgun (WGS) entry which is preliminary data.</text>
</comment>
<dbReference type="InterPro" id="IPR036412">
    <property type="entry name" value="HAD-like_sf"/>
</dbReference>
<dbReference type="PANTHER" id="PTHR43434">
    <property type="entry name" value="PHOSPHOGLYCOLATE PHOSPHATASE"/>
    <property type="match status" value="1"/>
</dbReference>
<gene>
    <name evidence="1" type="ORF">ACFVKH_14900</name>
</gene>
<dbReference type="SFLD" id="SFLDS00003">
    <property type="entry name" value="Haloacid_Dehalogenase"/>
    <property type="match status" value="1"/>
</dbReference>
<organism evidence="1 2">
    <name type="scientific">Almyronema epifaneia S1</name>
    <dbReference type="NCBI Taxonomy" id="2991925"/>
    <lineage>
        <taxon>Bacteria</taxon>
        <taxon>Bacillati</taxon>
        <taxon>Cyanobacteriota</taxon>
        <taxon>Cyanophyceae</taxon>
        <taxon>Nodosilineales</taxon>
        <taxon>Nodosilineaceae</taxon>
        <taxon>Almyronema</taxon>
        <taxon>Almyronema epifaneia</taxon>
    </lineage>
</organism>
<dbReference type="Gene3D" id="3.40.50.1000">
    <property type="entry name" value="HAD superfamily/HAD-like"/>
    <property type="match status" value="1"/>
</dbReference>
<proteinExistence type="predicted"/>
<dbReference type="InterPro" id="IPR023198">
    <property type="entry name" value="PGP-like_dom2"/>
</dbReference>
<sequence length="215" mass="24187">MSTLIFDFDGTIADTLETVFRITNQLAPRYGYRPTTPEQLAVLQDLNMQQILQKVSVAPWQLPFIVRRLSVELNREIGSIDLIPGMLSVLTQLASDHQLGILTSNTAGNVERFLQNHQIDTLFSFVHTGTRLFGKQRALQRIVRQYDLLLSNTLYIGDETRDVEAAHAVGVAAIAVTWGFNSYQALLAKRPDFLIDRPDQLLPIANQLELPAFQP</sequence>
<protein>
    <submittedName>
        <fullName evidence="1">HAD hydrolase-like protein</fullName>
    </submittedName>
</protein>
<accession>A0ABW6IHT9</accession>
<keyword evidence="2" id="KW-1185">Reference proteome</keyword>
<dbReference type="Gene3D" id="1.10.150.240">
    <property type="entry name" value="Putative phosphatase, domain 2"/>
    <property type="match status" value="1"/>
</dbReference>
<dbReference type="EMBL" id="JBHZOL010000088">
    <property type="protein sequence ID" value="MFE4107579.1"/>
    <property type="molecule type" value="Genomic_DNA"/>
</dbReference>
<evidence type="ECO:0000313" key="2">
    <source>
        <dbReference type="Proteomes" id="UP001600165"/>
    </source>
</evidence>
<dbReference type="InterPro" id="IPR050155">
    <property type="entry name" value="HAD-like_hydrolase_sf"/>
</dbReference>
<dbReference type="InterPro" id="IPR041492">
    <property type="entry name" value="HAD_2"/>
</dbReference>
<dbReference type="RefSeq" id="WP_377966430.1">
    <property type="nucleotide sequence ID" value="NZ_JBHZOL010000088.1"/>
</dbReference>
<reference evidence="1 2" key="1">
    <citation type="submission" date="2024-10" db="EMBL/GenBank/DDBJ databases">
        <authorList>
            <person name="Ratan Roy A."/>
            <person name="Morales Sandoval P.H."/>
            <person name="De Los Santos Villalobos S."/>
            <person name="Chakraborty S."/>
            <person name="Mukherjee J."/>
        </authorList>
    </citation>
    <scope>NUCLEOTIDE SEQUENCE [LARGE SCALE GENOMIC DNA]</scope>
    <source>
        <strain evidence="1 2">S1</strain>
    </source>
</reference>
<name>A0ABW6IHT9_9CYAN</name>
<dbReference type="Proteomes" id="UP001600165">
    <property type="component" value="Unassembled WGS sequence"/>
</dbReference>
<dbReference type="InterPro" id="IPR023214">
    <property type="entry name" value="HAD_sf"/>
</dbReference>
<dbReference type="Pfam" id="PF13419">
    <property type="entry name" value="HAD_2"/>
    <property type="match status" value="1"/>
</dbReference>
<evidence type="ECO:0000313" key="1">
    <source>
        <dbReference type="EMBL" id="MFE4107579.1"/>
    </source>
</evidence>
<dbReference type="PANTHER" id="PTHR43434:SF13">
    <property type="entry name" value="PHOSPHOGLYCOLATE PHOSPHATASE"/>
    <property type="match status" value="1"/>
</dbReference>
<dbReference type="SUPFAM" id="SSF56784">
    <property type="entry name" value="HAD-like"/>
    <property type="match status" value="1"/>
</dbReference>
<dbReference type="SFLD" id="SFLDG01129">
    <property type="entry name" value="C1.5:_HAD__Beta-PGM__Phosphata"/>
    <property type="match status" value="1"/>
</dbReference>